<keyword evidence="6" id="KW-0408">Iron</keyword>
<dbReference type="PROSITE" id="PS01033">
    <property type="entry name" value="GLOBIN"/>
    <property type="match status" value="1"/>
</dbReference>
<dbReference type="PANTHER" id="PTHR46783">
    <property type="entry name" value="CYTOGLOBIN"/>
    <property type="match status" value="1"/>
</dbReference>
<dbReference type="AlphaFoldDB" id="A0A2H1WLA2"/>
<organism evidence="9">
    <name type="scientific">Spodoptera frugiperda</name>
    <name type="common">Fall armyworm</name>
    <dbReference type="NCBI Taxonomy" id="7108"/>
    <lineage>
        <taxon>Eukaryota</taxon>
        <taxon>Metazoa</taxon>
        <taxon>Ecdysozoa</taxon>
        <taxon>Arthropoda</taxon>
        <taxon>Hexapoda</taxon>
        <taxon>Insecta</taxon>
        <taxon>Pterygota</taxon>
        <taxon>Neoptera</taxon>
        <taxon>Endopterygota</taxon>
        <taxon>Lepidoptera</taxon>
        <taxon>Glossata</taxon>
        <taxon>Ditrysia</taxon>
        <taxon>Noctuoidea</taxon>
        <taxon>Noctuidae</taxon>
        <taxon>Amphipyrinae</taxon>
        <taxon>Spodoptera</taxon>
    </lineage>
</organism>
<feature type="domain" description="Globin" evidence="8">
    <location>
        <begin position="51"/>
        <end position="199"/>
    </location>
</feature>
<protein>
    <submittedName>
        <fullName evidence="9">SFRICE_006859</fullName>
    </submittedName>
</protein>
<dbReference type="GO" id="GO:0019825">
    <property type="term" value="F:oxygen binding"/>
    <property type="evidence" value="ECO:0007669"/>
    <property type="project" value="InterPro"/>
</dbReference>
<keyword evidence="4 7" id="KW-0561">Oxygen transport</keyword>
<evidence type="ECO:0000256" key="5">
    <source>
        <dbReference type="ARBA" id="ARBA00022723"/>
    </source>
</evidence>
<dbReference type="InterPro" id="IPR044399">
    <property type="entry name" value="Mb-like_M"/>
</dbReference>
<evidence type="ECO:0000313" key="9">
    <source>
        <dbReference type="EMBL" id="SOQ53839.1"/>
    </source>
</evidence>
<evidence type="ECO:0000256" key="7">
    <source>
        <dbReference type="RuleBase" id="RU000356"/>
    </source>
</evidence>
<dbReference type="InterPro" id="IPR000971">
    <property type="entry name" value="Globin"/>
</dbReference>
<dbReference type="GO" id="GO:0020037">
    <property type="term" value="F:heme binding"/>
    <property type="evidence" value="ECO:0007669"/>
    <property type="project" value="InterPro"/>
</dbReference>
<reference evidence="9" key="1">
    <citation type="submission" date="2016-07" db="EMBL/GenBank/DDBJ databases">
        <authorList>
            <person name="Bretaudeau A."/>
        </authorList>
    </citation>
    <scope>NUCLEOTIDE SEQUENCE</scope>
    <source>
        <strain evidence="9">Rice</strain>
        <tissue evidence="9">Whole body</tissue>
    </source>
</reference>
<evidence type="ECO:0000256" key="4">
    <source>
        <dbReference type="ARBA" id="ARBA00022621"/>
    </source>
</evidence>
<dbReference type="InterPro" id="IPR013314">
    <property type="entry name" value="Globin_lamprey/hagfish"/>
</dbReference>
<evidence type="ECO:0000256" key="2">
    <source>
        <dbReference type="ARBA" id="ARBA00022448"/>
    </source>
</evidence>
<evidence type="ECO:0000256" key="6">
    <source>
        <dbReference type="ARBA" id="ARBA00023004"/>
    </source>
</evidence>
<evidence type="ECO:0000256" key="1">
    <source>
        <dbReference type="ARBA" id="ARBA00011245"/>
    </source>
</evidence>
<dbReference type="SUPFAM" id="SSF46458">
    <property type="entry name" value="Globin-like"/>
    <property type="match status" value="1"/>
</dbReference>
<evidence type="ECO:0000256" key="3">
    <source>
        <dbReference type="ARBA" id="ARBA00022617"/>
    </source>
</evidence>
<keyword evidence="5" id="KW-0479">Metal-binding</keyword>
<gene>
    <name evidence="9" type="ORF">SFRICE_006859</name>
</gene>
<dbReference type="InterPro" id="IPR012292">
    <property type="entry name" value="Globin/Proto"/>
</dbReference>
<comment type="similarity">
    <text evidence="7">Belongs to the globin family.</text>
</comment>
<evidence type="ECO:0000259" key="8">
    <source>
        <dbReference type="PROSITE" id="PS01033"/>
    </source>
</evidence>
<proteinExistence type="inferred from homology"/>
<keyword evidence="3 7" id="KW-0349">Heme</keyword>
<dbReference type="Gene3D" id="1.10.490.10">
    <property type="entry name" value="Globins"/>
    <property type="match status" value="1"/>
</dbReference>
<dbReference type="GO" id="GO:0005506">
    <property type="term" value="F:iron ion binding"/>
    <property type="evidence" value="ECO:0007669"/>
    <property type="project" value="InterPro"/>
</dbReference>
<dbReference type="InterPro" id="IPR009050">
    <property type="entry name" value="Globin-like_sf"/>
</dbReference>
<keyword evidence="2 7" id="KW-0813">Transport</keyword>
<dbReference type="GO" id="GO:0016491">
    <property type="term" value="F:oxidoreductase activity"/>
    <property type="evidence" value="ECO:0007669"/>
    <property type="project" value="UniProtKB-ARBA"/>
</dbReference>
<dbReference type="PANTHER" id="PTHR46783:SF3">
    <property type="entry name" value="GLOBIN FAMILY PROFILE DOMAIN-CONTAINING PROTEIN"/>
    <property type="match status" value="1"/>
</dbReference>
<dbReference type="CDD" id="cd01040">
    <property type="entry name" value="Mb-like"/>
    <property type="match status" value="1"/>
</dbReference>
<sequence>MAEGIDMPVIEQTYYLVVSNRRRPWTLETPEALQVRYRLFGSQEFKACCSGMGMGKIGKGGIGPPVTSLTQRNTTQALFHVGFLFFTAYPASKEFFKMIKGMPEEQYLENPQFKAHVINLMTALNLAVENLNQPEVVAAMMNKLGESHGRRKIKEQNFQDLKQVIVKMFIEVLKLDDTTLGAWGKAVDFWYKHIFETLNKAEQTR</sequence>
<dbReference type="EMBL" id="ODYU01009425">
    <property type="protein sequence ID" value="SOQ53839.1"/>
    <property type="molecule type" value="Genomic_DNA"/>
</dbReference>
<dbReference type="GO" id="GO:0005344">
    <property type="term" value="F:oxygen carrier activity"/>
    <property type="evidence" value="ECO:0007669"/>
    <property type="project" value="UniProtKB-KW"/>
</dbReference>
<name>A0A2H1WLA2_SPOFR</name>
<accession>A0A2H1WLA2</accession>
<comment type="subunit">
    <text evidence="1">Monomer.</text>
</comment>
<dbReference type="Pfam" id="PF00042">
    <property type="entry name" value="Globin"/>
    <property type="match status" value="1"/>
</dbReference>